<gene>
    <name evidence="1" type="ORF">L2E82_30110</name>
</gene>
<reference evidence="1 2" key="2">
    <citation type="journal article" date="2022" name="Mol. Ecol. Resour.">
        <title>The genomes of chicory, endive, great burdock and yacon provide insights into Asteraceae paleo-polyploidization history and plant inulin production.</title>
        <authorList>
            <person name="Fan W."/>
            <person name="Wang S."/>
            <person name="Wang H."/>
            <person name="Wang A."/>
            <person name="Jiang F."/>
            <person name="Liu H."/>
            <person name="Zhao H."/>
            <person name="Xu D."/>
            <person name="Zhang Y."/>
        </authorList>
    </citation>
    <scope>NUCLEOTIDE SEQUENCE [LARGE SCALE GENOMIC DNA]</scope>
    <source>
        <strain evidence="2">cv. Punajuju</strain>
        <tissue evidence="1">Leaves</tissue>
    </source>
</reference>
<keyword evidence="2" id="KW-1185">Reference proteome</keyword>
<reference evidence="2" key="1">
    <citation type="journal article" date="2022" name="Mol. Ecol. Resour.">
        <title>The genomes of chicory, endive, great burdock and yacon provide insights into Asteraceae palaeo-polyploidization history and plant inulin production.</title>
        <authorList>
            <person name="Fan W."/>
            <person name="Wang S."/>
            <person name="Wang H."/>
            <person name="Wang A."/>
            <person name="Jiang F."/>
            <person name="Liu H."/>
            <person name="Zhao H."/>
            <person name="Xu D."/>
            <person name="Zhang Y."/>
        </authorList>
    </citation>
    <scope>NUCLEOTIDE SEQUENCE [LARGE SCALE GENOMIC DNA]</scope>
    <source>
        <strain evidence="2">cv. Punajuju</strain>
    </source>
</reference>
<comment type="caution">
    <text evidence="1">The sequence shown here is derived from an EMBL/GenBank/DDBJ whole genome shotgun (WGS) entry which is preliminary data.</text>
</comment>
<accession>A0ACB9CZH2</accession>
<dbReference type="Proteomes" id="UP001055811">
    <property type="component" value="Linkage Group LG05"/>
</dbReference>
<protein>
    <submittedName>
        <fullName evidence="1">Uncharacterized protein</fullName>
    </submittedName>
</protein>
<name>A0ACB9CZH2_CICIN</name>
<evidence type="ECO:0000313" key="1">
    <source>
        <dbReference type="EMBL" id="KAI3739699.1"/>
    </source>
</evidence>
<organism evidence="1 2">
    <name type="scientific">Cichorium intybus</name>
    <name type="common">Chicory</name>
    <dbReference type="NCBI Taxonomy" id="13427"/>
    <lineage>
        <taxon>Eukaryota</taxon>
        <taxon>Viridiplantae</taxon>
        <taxon>Streptophyta</taxon>
        <taxon>Embryophyta</taxon>
        <taxon>Tracheophyta</taxon>
        <taxon>Spermatophyta</taxon>
        <taxon>Magnoliopsida</taxon>
        <taxon>eudicotyledons</taxon>
        <taxon>Gunneridae</taxon>
        <taxon>Pentapetalae</taxon>
        <taxon>asterids</taxon>
        <taxon>campanulids</taxon>
        <taxon>Asterales</taxon>
        <taxon>Asteraceae</taxon>
        <taxon>Cichorioideae</taxon>
        <taxon>Cichorieae</taxon>
        <taxon>Cichoriinae</taxon>
        <taxon>Cichorium</taxon>
    </lineage>
</organism>
<proteinExistence type="predicted"/>
<dbReference type="EMBL" id="CM042013">
    <property type="protein sequence ID" value="KAI3739699.1"/>
    <property type="molecule type" value="Genomic_DNA"/>
</dbReference>
<evidence type="ECO:0000313" key="2">
    <source>
        <dbReference type="Proteomes" id="UP001055811"/>
    </source>
</evidence>
<sequence length="78" mass="9306">MPAPPPNHQHQSILQDNRRKTPIPSYMITNRSHLCMIDRRITTSHVHRHRLMYHIQLSTPLKLMVRIAKSSTVFRQER</sequence>